<dbReference type="GO" id="GO:0005737">
    <property type="term" value="C:cytoplasm"/>
    <property type="evidence" value="ECO:0007669"/>
    <property type="project" value="TreeGrafter"/>
</dbReference>
<evidence type="ECO:0000313" key="3">
    <source>
        <dbReference type="Proteomes" id="UP000036313"/>
    </source>
</evidence>
<dbReference type="PANTHER" id="PTHR48079">
    <property type="entry name" value="PROTEIN YEEZ"/>
    <property type="match status" value="1"/>
</dbReference>
<dbReference type="Proteomes" id="UP000036313">
    <property type="component" value="Unassembled WGS sequence"/>
</dbReference>
<protein>
    <submittedName>
        <fullName evidence="2">GDP-L-fucose synthase</fullName>
        <ecNumber evidence="2">1.1.1.271</ecNumber>
    </submittedName>
</protein>
<dbReference type="InterPro" id="IPR036291">
    <property type="entry name" value="NAD(P)-bd_dom_sf"/>
</dbReference>
<feature type="domain" description="NAD-dependent epimerase/dehydratase" evidence="1">
    <location>
        <begin position="11"/>
        <end position="251"/>
    </location>
</feature>
<dbReference type="GO" id="GO:0050577">
    <property type="term" value="F:GDP-L-fucose synthase activity"/>
    <property type="evidence" value="ECO:0007669"/>
    <property type="project" value="UniProtKB-EC"/>
</dbReference>
<dbReference type="PANTHER" id="PTHR48079:SF6">
    <property type="entry name" value="NAD(P)-BINDING DOMAIN-CONTAINING PROTEIN-RELATED"/>
    <property type="match status" value="1"/>
</dbReference>
<dbReference type="SUPFAM" id="SSF51735">
    <property type="entry name" value="NAD(P)-binding Rossmann-fold domains"/>
    <property type="match status" value="1"/>
</dbReference>
<gene>
    <name evidence="2" type="primary">fcl_1</name>
    <name evidence="2" type="ORF">MOBUDSM44075_00002</name>
</gene>
<comment type="caution">
    <text evidence="2">The sequence shown here is derived from an EMBL/GenBank/DDBJ whole genome shotgun (WGS) entry which is preliminary data.</text>
</comment>
<dbReference type="EMBL" id="JYNU01000001">
    <property type="protein sequence ID" value="KMO81880.1"/>
    <property type="molecule type" value="Genomic_DNA"/>
</dbReference>
<proteinExistence type="predicted"/>
<dbReference type="RefSeq" id="WP_082163827.1">
    <property type="nucleotide sequence ID" value="NZ_JYNU01000001.1"/>
</dbReference>
<evidence type="ECO:0000259" key="1">
    <source>
        <dbReference type="Pfam" id="PF01370"/>
    </source>
</evidence>
<accession>A0A0J6WF44</accession>
<sequence length="458" mass="48778">MSSDMQQRRRILITGASGNVGAGVLRELRRQEPEAELVGVCRRPPMRGQLYENVQWCPVDLAAADATSRLADAMRGADAVIHLALAVHPVDDEDYLYRVNVVGTQAVLDAVVAAEVSHLIYASSLGIYAPSETPTPVTEGYPTTGQSTSVYSRHKVAVESLLDHFERDHPATVVSRFRPTVVMARHAAYEIRSLYVGSVIPRAAFAVAQRYALPLLPLPRGLALQFVHADDVGDAVVRLLNQRVRGSFNVASDVLSGSALAALVGARPVRVSPAAMRAVVVALHRVGVLAVTPGWYDVATRSPVMDTTRAREELAWQPRYSSTDAARELIDGLADGATGTSPALGAVDGVTPSRDAALSPAHDVTLTLWWAMAVTAAARGRRPGAMYRSVVAANLMSGTPAALQRLRQRRRDPVAVLAPVTVAAALLATRRGGWPAAATATALAALGLAERGRRKDQA</sequence>
<dbReference type="InterPro" id="IPR001509">
    <property type="entry name" value="Epimerase_deHydtase"/>
</dbReference>
<dbReference type="InterPro" id="IPR051783">
    <property type="entry name" value="NAD(P)-dependent_oxidoreduct"/>
</dbReference>
<organism evidence="2 3">
    <name type="scientific">Mycolicibacterium obuense</name>
    <dbReference type="NCBI Taxonomy" id="1807"/>
    <lineage>
        <taxon>Bacteria</taxon>
        <taxon>Bacillati</taxon>
        <taxon>Actinomycetota</taxon>
        <taxon>Actinomycetes</taxon>
        <taxon>Mycobacteriales</taxon>
        <taxon>Mycobacteriaceae</taxon>
        <taxon>Mycolicibacterium</taxon>
    </lineage>
</organism>
<dbReference type="AlphaFoldDB" id="A0A0J6WF44"/>
<evidence type="ECO:0000313" key="2">
    <source>
        <dbReference type="EMBL" id="KMO81880.1"/>
    </source>
</evidence>
<dbReference type="GO" id="GO:0004029">
    <property type="term" value="F:aldehyde dehydrogenase (NAD+) activity"/>
    <property type="evidence" value="ECO:0007669"/>
    <property type="project" value="TreeGrafter"/>
</dbReference>
<dbReference type="EC" id="1.1.1.271" evidence="2"/>
<reference evidence="2 3" key="1">
    <citation type="journal article" date="2015" name="Genome Biol. Evol.">
        <title>Characterization of Three Mycobacterium spp. with Potential Use in Bioremediation by Genome Sequencing and Comparative Genomics.</title>
        <authorList>
            <person name="Das S."/>
            <person name="Pettersson B.M."/>
            <person name="Behra P.R."/>
            <person name="Ramesh M."/>
            <person name="Dasgupta S."/>
            <person name="Bhattacharya A."/>
            <person name="Kirsebom L.A."/>
        </authorList>
    </citation>
    <scope>NUCLEOTIDE SEQUENCE [LARGE SCALE GENOMIC DNA]</scope>
    <source>
        <strain evidence="2 3">DSM 44075</strain>
    </source>
</reference>
<dbReference type="Gene3D" id="3.40.50.720">
    <property type="entry name" value="NAD(P)-binding Rossmann-like Domain"/>
    <property type="match status" value="1"/>
</dbReference>
<keyword evidence="2" id="KW-0560">Oxidoreductase</keyword>
<name>A0A0J6WF44_9MYCO</name>
<dbReference type="PATRIC" id="fig|1807.14.peg.3"/>
<dbReference type="Pfam" id="PF01370">
    <property type="entry name" value="Epimerase"/>
    <property type="match status" value="1"/>
</dbReference>